<protein>
    <submittedName>
        <fullName evidence="1">Uncharacterized protein</fullName>
    </submittedName>
</protein>
<proteinExistence type="predicted"/>
<gene>
    <name evidence="1" type="ORF">LCGC14_2793240</name>
</gene>
<dbReference type="EMBL" id="LAZR01052215">
    <property type="protein sequence ID" value="KKK83450.1"/>
    <property type="molecule type" value="Genomic_DNA"/>
</dbReference>
<evidence type="ECO:0000313" key="1">
    <source>
        <dbReference type="EMBL" id="KKK83450.1"/>
    </source>
</evidence>
<dbReference type="AlphaFoldDB" id="A0A0F8ZC34"/>
<accession>A0A0F8ZC34</accession>
<comment type="caution">
    <text evidence="1">The sequence shown here is derived from an EMBL/GenBank/DDBJ whole genome shotgun (WGS) entry which is preliminary data.</text>
</comment>
<reference evidence="1" key="1">
    <citation type="journal article" date="2015" name="Nature">
        <title>Complex archaea that bridge the gap between prokaryotes and eukaryotes.</title>
        <authorList>
            <person name="Spang A."/>
            <person name="Saw J.H."/>
            <person name="Jorgensen S.L."/>
            <person name="Zaremba-Niedzwiedzka K."/>
            <person name="Martijn J."/>
            <person name="Lind A.E."/>
            <person name="van Eijk R."/>
            <person name="Schleper C."/>
            <person name="Guy L."/>
            <person name="Ettema T.J."/>
        </authorList>
    </citation>
    <scope>NUCLEOTIDE SEQUENCE</scope>
</reference>
<organism evidence="1">
    <name type="scientific">marine sediment metagenome</name>
    <dbReference type="NCBI Taxonomy" id="412755"/>
    <lineage>
        <taxon>unclassified sequences</taxon>
        <taxon>metagenomes</taxon>
        <taxon>ecological metagenomes</taxon>
    </lineage>
</organism>
<name>A0A0F8ZC34_9ZZZZ</name>
<sequence>MNQKAEMAAKGIETKDFTIRDVDVQISRKLTAQAKLRGISNAVYLKLLLDGPDNKDKK</sequence>